<reference evidence="2" key="1">
    <citation type="journal article" date="2023" name="Nat. Plants">
        <title>Single-cell RNA sequencing provides a high-resolution roadmap for understanding the multicellular compartmentation of specialized metabolism.</title>
        <authorList>
            <person name="Sun S."/>
            <person name="Shen X."/>
            <person name="Li Y."/>
            <person name="Li Y."/>
            <person name="Wang S."/>
            <person name="Li R."/>
            <person name="Zhang H."/>
            <person name="Shen G."/>
            <person name="Guo B."/>
            <person name="Wei J."/>
            <person name="Xu J."/>
            <person name="St-Pierre B."/>
            <person name="Chen S."/>
            <person name="Sun C."/>
        </authorList>
    </citation>
    <scope>NUCLEOTIDE SEQUENCE [LARGE SCALE GENOMIC DNA]</scope>
</reference>
<accession>A0ACC0AGJ0</accession>
<comment type="caution">
    <text evidence="1">The sequence shown here is derived from an EMBL/GenBank/DDBJ whole genome shotgun (WGS) entry which is preliminary data.</text>
</comment>
<dbReference type="EMBL" id="CM044706">
    <property type="protein sequence ID" value="KAI5660057.1"/>
    <property type="molecule type" value="Genomic_DNA"/>
</dbReference>
<sequence length="146" mass="16916">MKSLIQFNLLFIDTHLKSSLTRYDEFVLIKHFLNDDKHHQTLLSLDIDDGSSSVLVPDLEIHYFIDESLEIKPFNYDFSKHMSSCNGIICLFYQGNFILFNPVTREIRIFPPHPLCPEGFSCFNVGWGFKFDTATDDYEIVIISGL</sequence>
<evidence type="ECO:0000313" key="1">
    <source>
        <dbReference type="EMBL" id="KAI5660057.1"/>
    </source>
</evidence>
<dbReference type="Proteomes" id="UP001060085">
    <property type="component" value="Linkage Group LG06"/>
</dbReference>
<proteinExistence type="predicted"/>
<name>A0ACC0AGJ0_CATRO</name>
<protein>
    <submittedName>
        <fullName evidence="1">Uncharacterized protein</fullName>
    </submittedName>
</protein>
<gene>
    <name evidence="1" type="ORF">M9H77_28850</name>
</gene>
<evidence type="ECO:0000313" key="2">
    <source>
        <dbReference type="Proteomes" id="UP001060085"/>
    </source>
</evidence>
<keyword evidence="2" id="KW-1185">Reference proteome</keyword>
<organism evidence="1 2">
    <name type="scientific">Catharanthus roseus</name>
    <name type="common">Madagascar periwinkle</name>
    <name type="synonym">Vinca rosea</name>
    <dbReference type="NCBI Taxonomy" id="4058"/>
    <lineage>
        <taxon>Eukaryota</taxon>
        <taxon>Viridiplantae</taxon>
        <taxon>Streptophyta</taxon>
        <taxon>Embryophyta</taxon>
        <taxon>Tracheophyta</taxon>
        <taxon>Spermatophyta</taxon>
        <taxon>Magnoliopsida</taxon>
        <taxon>eudicotyledons</taxon>
        <taxon>Gunneridae</taxon>
        <taxon>Pentapetalae</taxon>
        <taxon>asterids</taxon>
        <taxon>lamiids</taxon>
        <taxon>Gentianales</taxon>
        <taxon>Apocynaceae</taxon>
        <taxon>Rauvolfioideae</taxon>
        <taxon>Vinceae</taxon>
        <taxon>Catharanthinae</taxon>
        <taxon>Catharanthus</taxon>
    </lineage>
</organism>